<proteinExistence type="predicted"/>
<dbReference type="AlphaFoldDB" id="A0A9P9L5U2"/>
<keyword evidence="1" id="KW-0732">Signal</keyword>
<keyword evidence="3" id="KW-1185">Reference proteome</keyword>
<dbReference type="EMBL" id="JAGTJS010000001">
    <property type="protein sequence ID" value="KAH7274726.1"/>
    <property type="molecule type" value="Genomic_DNA"/>
</dbReference>
<evidence type="ECO:0000256" key="1">
    <source>
        <dbReference type="SAM" id="SignalP"/>
    </source>
</evidence>
<evidence type="ECO:0000313" key="2">
    <source>
        <dbReference type="EMBL" id="KAH7274726.1"/>
    </source>
</evidence>
<gene>
    <name evidence="2" type="ORF">B0J15DRAFT_587426</name>
</gene>
<feature type="signal peptide" evidence="1">
    <location>
        <begin position="1"/>
        <end position="19"/>
    </location>
</feature>
<comment type="caution">
    <text evidence="2">The sequence shown here is derived from an EMBL/GenBank/DDBJ whole genome shotgun (WGS) entry which is preliminary data.</text>
</comment>
<name>A0A9P9L5U2_FUSSL</name>
<sequence>MRSVLAVLASAIATTQVLAASNDAATPEDVLNSMKDVNKLSANTHSHAKEIGTDFNRKHFILGACASYGDTYLSSRDTIEGVEKINDEFEAKPKAPFDDKGQKDICSAFHLFEHRQFLLVVTLINEPRSIESGGFDGYFEDCFTRLKPALTGFIRRLADYAPSCRDKIIKNNGQLERAFDGAIKKNQASLGRS</sequence>
<accession>A0A9P9L5U2</accession>
<evidence type="ECO:0000313" key="3">
    <source>
        <dbReference type="Proteomes" id="UP000736672"/>
    </source>
</evidence>
<dbReference type="OrthoDB" id="5083929at2759"/>
<organism evidence="2 3">
    <name type="scientific">Fusarium solani</name>
    <name type="common">Filamentous fungus</name>
    <dbReference type="NCBI Taxonomy" id="169388"/>
    <lineage>
        <taxon>Eukaryota</taxon>
        <taxon>Fungi</taxon>
        <taxon>Dikarya</taxon>
        <taxon>Ascomycota</taxon>
        <taxon>Pezizomycotina</taxon>
        <taxon>Sordariomycetes</taxon>
        <taxon>Hypocreomycetidae</taxon>
        <taxon>Hypocreales</taxon>
        <taxon>Nectriaceae</taxon>
        <taxon>Fusarium</taxon>
        <taxon>Fusarium solani species complex</taxon>
    </lineage>
</organism>
<reference evidence="2" key="1">
    <citation type="journal article" date="2021" name="Nat. Commun.">
        <title>Genetic determinants of endophytism in the Arabidopsis root mycobiome.</title>
        <authorList>
            <person name="Mesny F."/>
            <person name="Miyauchi S."/>
            <person name="Thiergart T."/>
            <person name="Pickel B."/>
            <person name="Atanasova L."/>
            <person name="Karlsson M."/>
            <person name="Huettel B."/>
            <person name="Barry K.W."/>
            <person name="Haridas S."/>
            <person name="Chen C."/>
            <person name="Bauer D."/>
            <person name="Andreopoulos W."/>
            <person name="Pangilinan J."/>
            <person name="LaButti K."/>
            <person name="Riley R."/>
            <person name="Lipzen A."/>
            <person name="Clum A."/>
            <person name="Drula E."/>
            <person name="Henrissat B."/>
            <person name="Kohler A."/>
            <person name="Grigoriev I.V."/>
            <person name="Martin F.M."/>
            <person name="Hacquard S."/>
        </authorList>
    </citation>
    <scope>NUCLEOTIDE SEQUENCE</scope>
    <source>
        <strain evidence="2">FSSC 5 MPI-SDFR-AT-0091</strain>
    </source>
</reference>
<feature type="chain" id="PRO_5040429718" evidence="1">
    <location>
        <begin position="20"/>
        <end position="193"/>
    </location>
</feature>
<dbReference type="Proteomes" id="UP000736672">
    <property type="component" value="Unassembled WGS sequence"/>
</dbReference>
<protein>
    <submittedName>
        <fullName evidence="2">Uncharacterized protein</fullName>
    </submittedName>
</protein>